<keyword evidence="6 7" id="KW-0472">Membrane</keyword>
<dbReference type="Proteomes" id="UP001186944">
    <property type="component" value="Unassembled WGS sequence"/>
</dbReference>
<dbReference type="PANTHER" id="PTHR10231">
    <property type="entry name" value="NUCLEOTIDE-SUGAR TRANSMEMBRANE TRANSPORTER"/>
    <property type="match status" value="1"/>
</dbReference>
<dbReference type="Pfam" id="PF04142">
    <property type="entry name" value="Nuc_sug_transp"/>
    <property type="match status" value="1"/>
</dbReference>
<gene>
    <name evidence="8" type="ORF">FSP39_018602</name>
</gene>
<evidence type="ECO:0000256" key="4">
    <source>
        <dbReference type="ARBA" id="ARBA00022692"/>
    </source>
</evidence>
<evidence type="ECO:0000313" key="8">
    <source>
        <dbReference type="EMBL" id="KAK3103338.1"/>
    </source>
</evidence>
<dbReference type="GO" id="GO:0000139">
    <property type="term" value="C:Golgi membrane"/>
    <property type="evidence" value="ECO:0007669"/>
    <property type="project" value="InterPro"/>
</dbReference>
<feature type="transmembrane region" description="Helical" evidence="7">
    <location>
        <begin position="6"/>
        <end position="25"/>
    </location>
</feature>
<evidence type="ECO:0000256" key="6">
    <source>
        <dbReference type="ARBA" id="ARBA00023136"/>
    </source>
</evidence>
<feature type="transmembrane region" description="Helical" evidence="7">
    <location>
        <begin position="75"/>
        <end position="96"/>
    </location>
</feature>
<dbReference type="Gene3D" id="1.10.3730.20">
    <property type="match status" value="1"/>
</dbReference>
<feature type="transmembrane region" description="Helical" evidence="7">
    <location>
        <begin position="168"/>
        <end position="186"/>
    </location>
</feature>
<keyword evidence="5 7" id="KW-1133">Transmembrane helix</keyword>
<proteinExistence type="inferred from homology"/>
<comment type="caution">
    <text evidence="8">The sequence shown here is derived from an EMBL/GenBank/DDBJ whole genome shotgun (WGS) entry which is preliminary data.</text>
</comment>
<dbReference type="EMBL" id="VSWD01000005">
    <property type="protein sequence ID" value="KAK3103338.1"/>
    <property type="molecule type" value="Genomic_DNA"/>
</dbReference>
<evidence type="ECO:0000256" key="5">
    <source>
        <dbReference type="ARBA" id="ARBA00022989"/>
    </source>
</evidence>
<evidence type="ECO:0000313" key="9">
    <source>
        <dbReference type="Proteomes" id="UP001186944"/>
    </source>
</evidence>
<name>A0AA89C817_PINIB</name>
<keyword evidence="9" id="KW-1185">Reference proteome</keyword>
<dbReference type="InterPro" id="IPR037185">
    <property type="entry name" value="EmrE-like"/>
</dbReference>
<dbReference type="GO" id="GO:0015165">
    <property type="term" value="F:pyrimidine nucleotide-sugar transmembrane transporter activity"/>
    <property type="evidence" value="ECO:0007669"/>
    <property type="project" value="InterPro"/>
</dbReference>
<sequence length="299" mass="33195">MFMSTTAVIMSEVLKVIACLVIILHQEGSISKWLKHLHENIIQQPLDCLKISVPSILYMLQNNLLFVAVSNLDAAVFQVTYQLKILTTALFSVLMLKKTLTKLQWTALVILFIGVAMVQLTNESSTKKIAVEQKPLLGLMAVLVQCLMSGFAGVYFEKILKGTKQSLWLRNVQLGFIGSVMGLVTMALNDGNKVAEKGFFHGYDVYVWTVICLQSFGGLVVAVVVKYADNILKGFATSAAIIFSCIASIYFFHFQLSYLFTVGASLVIFSVYMYSKFVPQEKTQSIATNGQEKNALRQV</sequence>
<feature type="transmembrane region" description="Helical" evidence="7">
    <location>
        <begin position="258"/>
        <end position="275"/>
    </location>
</feature>
<dbReference type="AlphaFoldDB" id="A0AA89C817"/>
<feature type="transmembrane region" description="Helical" evidence="7">
    <location>
        <begin position="206"/>
        <end position="225"/>
    </location>
</feature>
<evidence type="ECO:0000256" key="3">
    <source>
        <dbReference type="ARBA" id="ARBA00022597"/>
    </source>
</evidence>
<feature type="transmembrane region" description="Helical" evidence="7">
    <location>
        <begin position="232"/>
        <end position="252"/>
    </location>
</feature>
<comment type="similarity">
    <text evidence="2">Belongs to the nucleotide-sugar transporter family. SLC35A subfamily.</text>
</comment>
<dbReference type="InterPro" id="IPR007271">
    <property type="entry name" value="Nuc_sug_transpt"/>
</dbReference>
<reference evidence="8" key="1">
    <citation type="submission" date="2019-08" db="EMBL/GenBank/DDBJ databases">
        <title>The improved chromosome-level genome for the pearl oyster Pinctada fucata martensii using PacBio sequencing and Hi-C.</title>
        <authorList>
            <person name="Zheng Z."/>
        </authorList>
    </citation>
    <scope>NUCLEOTIDE SEQUENCE</scope>
    <source>
        <strain evidence="8">ZZ-2019</strain>
        <tissue evidence="8">Adductor muscle</tissue>
    </source>
</reference>
<dbReference type="SUPFAM" id="SSF103481">
    <property type="entry name" value="Multidrug resistance efflux transporter EmrE"/>
    <property type="match status" value="1"/>
</dbReference>
<evidence type="ECO:0000256" key="2">
    <source>
        <dbReference type="ARBA" id="ARBA00009976"/>
    </source>
</evidence>
<dbReference type="NCBIfam" id="TIGR00803">
    <property type="entry name" value="nst"/>
    <property type="match status" value="1"/>
</dbReference>
<keyword evidence="4 7" id="KW-0812">Transmembrane</keyword>
<dbReference type="PIRSF" id="PIRSF005799">
    <property type="entry name" value="UDP-gal_transpt"/>
    <property type="match status" value="1"/>
</dbReference>
<accession>A0AA89C817</accession>
<keyword evidence="3" id="KW-0762">Sugar transport</keyword>
<feature type="transmembrane region" description="Helical" evidence="7">
    <location>
        <begin position="103"/>
        <end position="121"/>
    </location>
</feature>
<keyword evidence="3" id="KW-0813">Transport</keyword>
<evidence type="ECO:0000256" key="1">
    <source>
        <dbReference type="ARBA" id="ARBA00004141"/>
    </source>
</evidence>
<evidence type="ECO:0000256" key="7">
    <source>
        <dbReference type="SAM" id="Phobius"/>
    </source>
</evidence>
<organism evidence="8 9">
    <name type="scientific">Pinctada imbricata</name>
    <name type="common">Atlantic pearl-oyster</name>
    <name type="synonym">Pinctada martensii</name>
    <dbReference type="NCBI Taxonomy" id="66713"/>
    <lineage>
        <taxon>Eukaryota</taxon>
        <taxon>Metazoa</taxon>
        <taxon>Spiralia</taxon>
        <taxon>Lophotrochozoa</taxon>
        <taxon>Mollusca</taxon>
        <taxon>Bivalvia</taxon>
        <taxon>Autobranchia</taxon>
        <taxon>Pteriomorphia</taxon>
        <taxon>Pterioida</taxon>
        <taxon>Pterioidea</taxon>
        <taxon>Pteriidae</taxon>
        <taxon>Pinctada</taxon>
    </lineage>
</organism>
<feature type="transmembrane region" description="Helical" evidence="7">
    <location>
        <begin position="136"/>
        <end position="156"/>
    </location>
</feature>
<comment type="subcellular location">
    <subcellularLocation>
        <location evidence="1">Membrane</location>
        <topology evidence="1">Multi-pass membrane protein</topology>
    </subcellularLocation>
</comment>
<protein>
    <submittedName>
        <fullName evidence="8">Uncharacterized protein</fullName>
    </submittedName>
</protein>